<dbReference type="EMBL" id="BQXY01000012">
    <property type="protein sequence ID" value="GKU27521.1"/>
    <property type="molecule type" value="Genomic_DNA"/>
</dbReference>
<proteinExistence type="predicted"/>
<evidence type="ECO:0008006" key="4">
    <source>
        <dbReference type="Google" id="ProtNLM"/>
    </source>
</evidence>
<accession>A0A9W5Y6F6</accession>
<organism evidence="2 3">
    <name type="scientific">Clostridium folliculivorans</name>
    <dbReference type="NCBI Taxonomy" id="2886038"/>
    <lineage>
        <taxon>Bacteria</taxon>
        <taxon>Bacillati</taxon>
        <taxon>Bacillota</taxon>
        <taxon>Clostridia</taxon>
        <taxon>Eubacteriales</taxon>
        <taxon>Clostridiaceae</taxon>
        <taxon>Clostridium</taxon>
    </lineage>
</organism>
<name>A0A9W5Y6F6_9CLOT</name>
<gene>
    <name evidence="2" type="ORF">CFOLD11_43480</name>
</gene>
<reference evidence="2" key="1">
    <citation type="journal article" date="2023" name="Int. J. Syst. Evol. Microbiol.">
        <title>&lt;i&gt;Clostridium folliculivorans&lt;/i&gt; sp. nov., isolated from soil samples of an organic paddy in Japan.</title>
        <authorList>
            <person name="Tazawa J."/>
            <person name="Kobayashi H."/>
            <person name="Tanizawa Y."/>
            <person name="Uchino A."/>
            <person name="Tanaka F."/>
            <person name="Urashima Y."/>
            <person name="Miura S."/>
            <person name="Sakamoto M."/>
            <person name="Ohkuma M."/>
            <person name="Tohno M."/>
        </authorList>
    </citation>
    <scope>NUCLEOTIDE SEQUENCE</scope>
    <source>
        <strain evidence="2">D1-1</strain>
    </source>
</reference>
<dbReference type="PROSITE" id="PS51257">
    <property type="entry name" value="PROKAR_LIPOPROTEIN"/>
    <property type="match status" value="1"/>
</dbReference>
<keyword evidence="1" id="KW-0732">Signal</keyword>
<dbReference type="AlphaFoldDB" id="A0A9W5Y6F6"/>
<sequence length="146" mass="16360">MVIIKRFACLLLVVMSSTVVLLGCNNKTETSKKVDFNNTKQLQTNKSNSSNNISTNSSVQALSEKEVQELADNNKVQQMLNPIIAGFIQTLYNCTPTTLEQSFDKLSTYSGFENGTAFGDRTDNFKNSMKPYIEKLISYHIDKSEI</sequence>
<keyword evidence="3" id="KW-1185">Reference proteome</keyword>
<dbReference type="Proteomes" id="UP001057868">
    <property type="component" value="Unassembled WGS sequence"/>
</dbReference>
<feature type="signal peptide" evidence="1">
    <location>
        <begin position="1"/>
        <end position="22"/>
    </location>
</feature>
<evidence type="ECO:0000313" key="3">
    <source>
        <dbReference type="Proteomes" id="UP001057868"/>
    </source>
</evidence>
<evidence type="ECO:0000256" key="1">
    <source>
        <dbReference type="SAM" id="SignalP"/>
    </source>
</evidence>
<dbReference type="RefSeq" id="WP_261854378.1">
    <property type="nucleotide sequence ID" value="NZ_BQXY01000012.1"/>
</dbReference>
<protein>
    <recommendedName>
        <fullName evidence="4">Lipoprotein</fullName>
    </recommendedName>
</protein>
<feature type="chain" id="PRO_5040928823" description="Lipoprotein" evidence="1">
    <location>
        <begin position="23"/>
        <end position="146"/>
    </location>
</feature>
<comment type="caution">
    <text evidence="2">The sequence shown here is derived from an EMBL/GenBank/DDBJ whole genome shotgun (WGS) entry which is preliminary data.</text>
</comment>
<evidence type="ECO:0000313" key="2">
    <source>
        <dbReference type="EMBL" id="GKU27521.1"/>
    </source>
</evidence>